<evidence type="ECO:0000259" key="2">
    <source>
        <dbReference type="Pfam" id="PF13577"/>
    </source>
</evidence>
<dbReference type="AlphaFoldDB" id="A0A7R8AII8"/>
<dbReference type="InterPro" id="IPR032710">
    <property type="entry name" value="NTF2-like_dom_sf"/>
</dbReference>
<dbReference type="SUPFAM" id="SSF54427">
    <property type="entry name" value="NTF2-like"/>
    <property type="match status" value="1"/>
</dbReference>
<dbReference type="OrthoDB" id="2148716at2759"/>
<dbReference type="InterPro" id="IPR037401">
    <property type="entry name" value="SnoaL-like"/>
</dbReference>
<organism evidence="3 4">
    <name type="scientific">Aspergillus puulaauensis</name>
    <dbReference type="NCBI Taxonomy" id="1220207"/>
    <lineage>
        <taxon>Eukaryota</taxon>
        <taxon>Fungi</taxon>
        <taxon>Dikarya</taxon>
        <taxon>Ascomycota</taxon>
        <taxon>Pezizomycotina</taxon>
        <taxon>Eurotiomycetes</taxon>
        <taxon>Eurotiomycetidae</taxon>
        <taxon>Eurotiales</taxon>
        <taxon>Aspergillaceae</taxon>
        <taxon>Aspergillus</taxon>
    </lineage>
</organism>
<protein>
    <recommendedName>
        <fullName evidence="2">SnoaL-like domain-containing protein</fullName>
    </recommendedName>
</protein>
<dbReference type="Pfam" id="PF13577">
    <property type="entry name" value="SnoaL_4"/>
    <property type="match status" value="1"/>
</dbReference>
<feature type="chain" id="PRO_5031043491" description="SnoaL-like domain-containing protein" evidence="1">
    <location>
        <begin position="20"/>
        <end position="212"/>
    </location>
</feature>
<evidence type="ECO:0000313" key="3">
    <source>
        <dbReference type="EMBL" id="BCS18730.1"/>
    </source>
</evidence>
<reference evidence="3" key="2">
    <citation type="submission" date="2021-02" db="EMBL/GenBank/DDBJ databases">
        <title>Aspergillus puulaauensis MK2 genome sequence.</title>
        <authorList>
            <person name="Futagami T."/>
            <person name="Mori K."/>
            <person name="Kadooka C."/>
            <person name="Tanaka T."/>
        </authorList>
    </citation>
    <scope>NUCLEOTIDE SEQUENCE</scope>
    <source>
        <strain evidence="3">MK2</strain>
    </source>
</reference>
<dbReference type="KEGG" id="apuu:APUU_11558A"/>
<feature type="domain" description="SnoaL-like" evidence="2">
    <location>
        <begin position="74"/>
        <end position="195"/>
    </location>
</feature>
<proteinExistence type="predicted"/>
<gene>
    <name evidence="3" type="ORF">APUU_11558A</name>
</gene>
<dbReference type="Gene3D" id="3.10.450.50">
    <property type="match status" value="1"/>
</dbReference>
<evidence type="ECO:0000256" key="1">
    <source>
        <dbReference type="SAM" id="SignalP"/>
    </source>
</evidence>
<dbReference type="GeneID" id="64968735"/>
<sequence>MHLLPYPALLLSLCGLSLAVLGLEIGIDVETDSSPPIYTSTTITTQTDPTPLRLLPTLLASSPSIRTINTTPSESIRTTLALYPLAIDGKDFASLSSIFAPDAIANYSAPLNVLTPLQSIQDTLSASLACVATQHSLGTQIIDVLSPLEARSVTYFTASHFGRSAKMAGQVATAHGQYQDLWRRQEDGSWRVVVRNLVYMSEVIGNQAVFRC</sequence>
<dbReference type="RefSeq" id="XP_041550924.1">
    <property type="nucleotide sequence ID" value="XM_041697661.1"/>
</dbReference>
<feature type="signal peptide" evidence="1">
    <location>
        <begin position="1"/>
        <end position="19"/>
    </location>
</feature>
<keyword evidence="1" id="KW-0732">Signal</keyword>
<name>A0A7R8AII8_9EURO</name>
<evidence type="ECO:0000313" key="4">
    <source>
        <dbReference type="Proteomes" id="UP000654913"/>
    </source>
</evidence>
<reference evidence="3" key="1">
    <citation type="submission" date="2021-01" db="EMBL/GenBank/DDBJ databases">
        <authorList>
            <consortium name="Aspergillus puulaauensis MK2 genome sequencing consortium"/>
            <person name="Kazuki M."/>
            <person name="Futagami T."/>
        </authorList>
    </citation>
    <scope>NUCLEOTIDE SEQUENCE</scope>
    <source>
        <strain evidence="3">MK2</strain>
    </source>
</reference>
<accession>A0A7R8AII8</accession>
<dbReference type="EMBL" id="AP024443">
    <property type="protein sequence ID" value="BCS18730.1"/>
    <property type="molecule type" value="Genomic_DNA"/>
</dbReference>
<dbReference type="CDD" id="cd00531">
    <property type="entry name" value="NTF2_like"/>
    <property type="match status" value="1"/>
</dbReference>
<keyword evidence="4" id="KW-1185">Reference proteome</keyword>
<dbReference type="Proteomes" id="UP000654913">
    <property type="component" value="Chromosome 1"/>
</dbReference>